<feature type="region of interest" description="Disordered" evidence="2">
    <location>
        <begin position="1"/>
        <end position="27"/>
    </location>
</feature>
<feature type="region of interest" description="Disordered" evidence="2">
    <location>
        <begin position="87"/>
        <end position="116"/>
    </location>
</feature>
<dbReference type="STRING" id="22663.A0A2I0KID4"/>
<dbReference type="SUPFAM" id="SSF57756">
    <property type="entry name" value="Retrovirus zinc finger-like domains"/>
    <property type="match status" value="1"/>
</dbReference>
<dbReference type="Proteomes" id="UP000233551">
    <property type="component" value="Unassembled WGS sequence"/>
</dbReference>
<dbReference type="PROSITE" id="PS50158">
    <property type="entry name" value="ZF_CCHC"/>
    <property type="match status" value="1"/>
</dbReference>
<dbReference type="Pfam" id="PF00098">
    <property type="entry name" value="zf-CCHC"/>
    <property type="match status" value="1"/>
</dbReference>
<keyword evidence="1" id="KW-0863">Zinc-finger</keyword>
<evidence type="ECO:0000313" key="4">
    <source>
        <dbReference type="EMBL" id="PKI68241.1"/>
    </source>
</evidence>
<comment type="caution">
    <text evidence="4">The sequence shown here is derived from an EMBL/GenBank/DDBJ whole genome shotgun (WGS) entry which is preliminary data.</text>
</comment>
<dbReference type="InterPro" id="IPR036875">
    <property type="entry name" value="Znf_CCHC_sf"/>
</dbReference>
<keyword evidence="1" id="KW-0862">Zinc</keyword>
<dbReference type="EMBL" id="PGOL01000566">
    <property type="protein sequence ID" value="PKI68241.1"/>
    <property type="molecule type" value="Genomic_DNA"/>
</dbReference>
<protein>
    <recommendedName>
        <fullName evidence="3">CCHC-type domain-containing protein</fullName>
    </recommendedName>
</protein>
<organism evidence="4 5">
    <name type="scientific">Punica granatum</name>
    <name type="common">Pomegranate</name>
    <dbReference type="NCBI Taxonomy" id="22663"/>
    <lineage>
        <taxon>Eukaryota</taxon>
        <taxon>Viridiplantae</taxon>
        <taxon>Streptophyta</taxon>
        <taxon>Embryophyta</taxon>
        <taxon>Tracheophyta</taxon>
        <taxon>Spermatophyta</taxon>
        <taxon>Magnoliopsida</taxon>
        <taxon>eudicotyledons</taxon>
        <taxon>Gunneridae</taxon>
        <taxon>Pentapetalae</taxon>
        <taxon>rosids</taxon>
        <taxon>malvids</taxon>
        <taxon>Myrtales</taxon>
        <taxon>Lythraceae</taxon>
        <taxon>Punica</taxon>
    </lineage>
</organism>
<accession>A0A2I0KID4</accession>
<dbReference type="PANTHER" id="PTHR35046:SF26">
    <property type="entry name" value="RNA-DIRECTED DNA POLYMERASE"/>
    <property type="match status" value="1"/>
</dbReference>
<sequence>MQWLKKTSIRFRGDSHSTKPSSLGSSGGKTSFLHGLINLPKLLSDWLWRMFLHHVHIEFLNVMFKWKMKMTKRMTFLKKKSNQFHDESKGVSKEVGGAHRPQAEATKGKKKHTNPQCPVRSRDIKCFKCLGLGHIASECPNRQVMTIQSTQEIESEDEGMDEECTIQNKVCGVIIDSGSYFNVASTTLVEKLNLSTTKHPYPYKLIWLNDQGKEATPEEQNSLPPQFMALLKEFVDVFLEELSEGLPPIRGIEHQIDLVPGAALPNRSAYRCNPDEAKELQWQVNELLEKGYVRKSMSPCSVPALLVPKKDGSMRM</sequence>
<gene>
    <name evidence="4" type="ORF">CRG98_011377</name>
</gene>
<dbReference type="PANTHER" id="PTHR35046">
    <property type="entry name" value="ZINC KNUCKLE (CCHC-TYPE) FAMILY PROTEIN"/>
    <property type="match status" value="1"/>
</dbReference>
<keyword evidence="5" id="KW-1185">Reference proteome</keyword>
<dbReference type="InterPro" id="IPR001878">
    <property type="entry name" value="Znf_CCHC"/>
</dbReference>
<evidence type="ECO:0000256" key="1">
    <source>
        <dbReference type="PROSITE-ProRule" id="PRU00047"/>
    </source>
</evidence>
<dbReference type="Gene3D" id="3.10.10.10">
    <property type="entry name" value="HIV Type 1 Reverse Transcriptase, subunit A, domain 1"/>
    <property type="match status" value="1"/>
</dbReference>
<name>A0A2I0KID4_PUNGR</name>
<dbReference type="AlphaFoldDB" id="A0A2I0KID4"/>
<dbReference type="InterPro" id="IPR043502">
    <property type="entry name" value="DNA/RNA_pol_sf"/>
</dbReference>
<dbReference type="SMART" id="SM00343">
    <property type="entry name" value="ZnF_C2HC"/>
    <property type="match status" value="1"/>
</dbReference>
<evidence type="ECO:0000259" key="3">
    <source>
        <dbReference type="PROSITE" id="PS50158"/>
    </source>
</evidence>
<keyword evidence="1" id="KW-0479">Metal-binding</keyword>
<proteinExistence type="predicted"/>
<dbReference type="GO" id="GO:0003676">
    <property type="term" value="F:nucleic acid binding"/>
    <property type="evidence" value="ECO:0007669"/>
    <property type="project" value="InterPro"/>
</dbReference>
<evidence type="ECO:0000256" key="2">
    <source>
        <dbReference type="SAM" id="MobiDB-lite"/>
    </source>
</evidence>
<dbReference type="SUPFAM" id="SSF56672">
    <property type="entry name" value="DNA/RNA polymerases"/>
    <property type="match status" value="1"/>
</dbReference>
<feature type="domain" description="CCHC-type" evidence="3">
    <location>
        <begin position="125"/>
        <end position="141"/>
    </location>
</feature>
<dbReference type="GO" id="GO:0008270">
    <property type="term" value="F:zinc ion binding"/>
    <property type="evidence" value="ECO:0007669"/>
    <property type="project" value="UniProtKB-KW"/>
</dbReference>
<reference evidence="4 5" key="1">
    <citation type="submission" date="2017-11" db="EMBL/GenBank/DDBJ databases">
        <title>De-novo sequencing of pomegranate (Punica granatum L.) genome.</title>
        <authorList>
            <person name="Akparov Z."/>
            <person name="Amiraslanov A."/>
            <person name="Hajiyeva S."/>
            <person name="Abbasov M."/>
            <person name="Kaur K."/>
            <person name="Hamwieh A."/>
            <person name="Solovyev V."/>
            <person name="Salamov A."/>
            <person name="Braich B."/>
            <person name="Kosarev P."/>
            <person name="Mahmoud A."/>
            <person name="Hajiyev E."/>
            <person name="Babayeva S."/>
            <person name="Izzatullayeva V."/>
            <person name="Mammadov A."/>
            <person name="Mammadov A."/>
            <person name="Sharifova S."/>
            <person name="Ojaghi J."/>
            <person name="Eynullazada K."/>
            <person name="Bayramov B."/>
            <person name="Abdulazimova A."/>
            <person name="Shahmuradov I."/>
        </authorList>
    </citation>
    <scope>NUCLEOTIDE SEQUENCE [LARGE SCALE GENOMIC DNA]</scope>
    <source>
        <strain evidence="5">cv. AG2017</strain>
        <tissue evidence="4">Leaf</tissue>
    </source>
</reference>
<evidence type="ECO:0000313" key="5">
    <source>
        <dbReference type="Proteomes" id="UP000233551"/>
    </source>
</evidence>
<dbReference type="Gene3D" id="4.10.60.10">
    <property type="entry name" value="Zinc finger, CCHC-type"/>
    <property type="match status" value="1"/>
</dbReference>